<keyword evidence="2" id="KW-0560">Oxidoreductase</keyword>
<dbReference type="EMBL" id="WVTA01000003">
    <property type="protein sequence ID" value="KAK3215344.1"/>
    <property type="molecule type" value="Genomic_DNA"/>
</dbReference>
<comment type="similarity">
    <text evidence="3">Belongs to the ustYa family.</text>
</comment>
<gene>
    <name evidence="5" type="ORF">GRF29_19g2967374</name>
</gene>
<dbReference type="PANTHER" id="PTHR33365">
    <property type="entry name" value="YALI0B05434P"/>
    <property type="match status" value="1"/>
</dbReference>
<dbReference type="GO" id="GO:0043386">
    <property type="term" value="P:mycotoxin biosynthetic process"/>
    <property type="evidence" value="ECO:0007669"/>
    <property type="project" value="InterPro"/>
</dbReference>
<evidence type="ECO:0000256" key="3">
    <source>
        <dbReference type="ARBA" id="ARBA00035112"/>
    </source>
</evidence>
<evidence type="ECO:0000256" key="4">
    <source>
        <dbReference type="SAM" id="Phobius"/>
    </source>
</evidence>
<evidence type="ECO:0000313" key="6">
    <source>
        <dbReference type="Proteomes" id="UP001280581"/>
    </source>
</evidence>
<protein>
    <recommendedName>
        <fullName evidence="7">Tat pathway signal sequence</fullName>
    </recommendedName>
</protein>
<reference evidence="5 6" key="1">
    <citation type="submission" date="2021-02" db="EMBL/GenBank/DDBJ databases">
        <title>Genome assembly of Pseudopithomyces chartarum.</title>
        <authorList>
            <person name="Jauregui R."/>
            <person name="Singh J."/>
            <person name="Voisey C."/>
        </authorList>
    </citation>
    <scope>NUCLEOTIDE SEQUENCE [LARGE SCALE GENOMIC DNA]</scope>
    <source>
        <strain evidence="5 6">AGR01</strain>
    </source>
</reference>
<comment type="pathway">
    <text evidence="1">Mycotoxin biosynthesis.</text>
</comment>
<dbReference type="AlphaFoldDB" id="A0AAN6M2U8"/>
<evidence type="ECO:0000256" key="1">
    <source>
        <dbReference type="ARBA" id="ARBA00004685"/>
    </source>
</evidence>
<keyword evidence="6" id="KW-1185">Reference proteome</keyword>
<dbReference type="GO" id="GO:0016491">
    <property type="term" value="F:oxidoreductase activity"/>
    <property type="evidence" value="ECO:0007669"/>
    <property type="project" value="UniProtKB-KW"/>
</dbReference>
<name>A0AAN6M2U8_9PLEO</name>
<accession>A0AAN6M2U8</accession>
<proteinExistence type="inferred from homology"/>
<evidence type="ECO:0008006" key="7">
    <source>
        <dbReference type="Google" id="ProtNLM"/>
    </source>
</evidence>
<evidence type="ECO:0000313" key="5">
    <source>
        <dbReference type="EMBL" id="KAK3215344.1"/>
    </source>
</evidence>
<comment type="caution">
    <text evidence="5">The sequence shown here is derived from an EMBL/GenBank/DDBJ whole genome shotgun (WGS) entry which is preliminary data.</text>
</comment>
<organism evidence="5 6">
    <name type="scientific">Pseudopithomyces chartarum</name>
    <dbReference type="NCBI Taxonomy" id="1892770"/>
    <lineage>
        <taxon>Eukaryota</taxon>
        <taxon>Fungi</taxon>
        <taxon>Dikarya</taxon>
        <taxon>Ascomycota</taxon>
        <taxon>Pezizomycotina</taxon>
        <taxon>Dothideomycetes</taxon>
        <taxon>Pleosporomycetidae</taxon>
        <taxon>Pleosporales</taxon>
        <taxon>Massarineae</taxon>
        <taxon>Didymosphaeriaceae</taxon>
        <taxon>Pseudopithomyces</taxon>
    </lineage>
</organism>
<sequence length="284" mass="32378">MAPKKHHYLAVDDEDTEGADVQHRYTNPRHALSVFTLSLGLLAVLLVGAIGGFYAGSSYIRRTTEENSAVQESPIILDPVTVKFTSNRAFLQRPSKQTEELWKTLYPKDTHGLFEYPDNNPERSGFAAFHQLHCVDALRRGYYQREDVIGAIRAKQSPPEFEHEVDETHTLHCIEFLRQSIMCHADTTVQTEATYHQGILAFGVEYQCKNWWQLVDWVDPSQSFDTVNNQLHLHIVLMTVAMIPPDTLVFPKPNPINQLIPIITLMLDTKPLHPTCVSTLLFNR</sequence>
<feature type="transmembrane region" description="Helical" evidence="4">
    <location>
        <begin position="32"/>
        <end position="55"/>
    </location>
</feature>
<dbReference type="Proteomes" id="UP001280581">
    <property type="component" value="Unassembled WGS sequence"/>
</dbReference>
<dbReference type="Pfam" id="PF11807">
    <property type="entry name" value="UstYa"/>
    <property type="match status" value="1"/>
</dbReference>
<dbReference type="InterPro" id="IPR021765">
    <property type="entry name" value="UstYa-like"/>
</dbReference>
<keyword evidence="4" id="KW-1133">Transmembrane helix</keyword>
<keyword evidence="4" id="KW-0812">Transmembrane</keyword>
<keyword evidence="4" id="KW-0472">Membrane</keyword>
<dbReference type="PANTHER" id="PTHR33365:SF11">
    <property type="entry name" value="TAT PATHWAY SIGNAL SEQUENCE"/>
    <property type="match status" value="1"/>
</dbReference>
<evidence type="ECO:0000256" key="2">
    <source>
        <dbReference type="ARBA" id="ARBA00023002"/>
    </source>
</evidence>